<organism evidence="3 4">
    <name type="scientific">Panicum virgatum</name>
    <name type="common">Blackwell switchgrass</name>
    <dbReference type="NCBI Taxonomy" id="38727"/>
    <lineage>
        <taxon>Eukaryota</taxon>
        <taxon>Viridiplantae</taxon>
        <taxon>Streptophyta</taxon>
        <taxon>Embryophyta</taxon>
        <taxon>Tracheophyta</taxon>
        <taxon>Spermatophyta</taxon>
        <taxon>Magnoliopsida</taxon>
        <taxon>Liliopsida</taxon>
        <taxon>Poales</taxon>
        <taxon>Poaceae</taxon>
        <taxon>PACMAD clade</taxon>
        <taxon>Panicoideae</taxon>
        <taxon>Panicodae</taxon>
        <taxon>Paniceae</taxon>
        <taxon>Panicinae</taxon>
        <taxon>Panicum</taxon>
        <taxon>Panicum sect. Hiantes</taxon>
    </lineage>
</organism>
<evidence type="ECO:0000313" key="3">
    <source>
        <dbReference type="EMBL" id="KAG2577343.1"/>
    </source>
</evidence>
<name>A0A8T0QWS2_PANVG</name>
<dbReference type="PANTHER" id="PTHR23155:SF1075">
    <property type="entry name" value="OS06G0644300 PROTEIN"/>
    <property type="match status" value="1"/>
</dbReference>
<dbReference type="InterPro" id="IPR058922">
    <property type="entry name" value="WHD_DRP"/>
</dbReference>
<keyword evidence="1" id="KW-0611">Plant defense</keyword>
<proteinExistence type="predicted"/>
<dbReference type="AlphaFoldDB" id="A0A8T0QWS2"/>
<evidence type="ECO:0000259" key="2">
    <source>
        <dbReference type="Pfam" id="PF23559"/>
    </source>
</evidence>
<dbReference type="InterPro" id="IPR036388">
    <property type="entry name" value="WH-like_DNA-bd_sf"/>
</dbReference>
<protein>
    <recommendedName>
        <fullName evidence="2">Disease resistance protein winged helix domain-containing protein</fullName>
    </recommendedName>
</protein>
<gene>
    <name evidence="3" type="ORF">PVAP13_6NG094503</name>
</gene>
<evidence type="ECO:0000313" key="4">
    <source>
        <dbReference type="Proteomes" id="UP000823388"/>
    </source>
</evidence>
<comment type="caution">
    <text evidence="3">The sequence shown here is derived from an EMBL/GenBank/DDBJ whole genome shotgun (WGS) entry which is preliminary data.</text>
</comment>
<dbReference type="InterPro" id="IPR044974">
    <property type="entry name" value="Disease_R_plants"/>
</dbReference>
<feature type="domain" description="Disease resistance protein winged helix" evidence="2">
    <location>
        <begin position="54"/>
        <end position="132"/>
    </location>
</feature>
<keyword evidence="4" id="KW-1185">Reference proteome</keyword>
<dbReference type="Proteomes" id="UP000823388">
    <property type="component" value="Chromosome 6N"/>
</dbReference>
<dbReference type="Gene3D" id="1.10.10.10">
    <property type="entry name" value="Winged helix-like DNA-binding domain superfamily/Winged helix DNA-binding domain"/>
    <property type="match status" value="1"/>
</dbReference>
<dbReference type="GO" id="GO:0098542">
    <property type="term" value="P:defense response to other organism"/>
    <property type="evidence" value="ECO:0007669"/>
    <property type="project" value="TreeGrafter"/>
</dbReference>
<dbReference type="PANTHER" id="PTHR23155">
    <property type="entry name" value="DISEASE RESISTANCE PROTEIN RP"/>
    <property type="match status" value="1"/>
</dbReference>
<sequence>MLAELTSDEWESVRKSNIWNVSASEYTDSVLSSLRLTYSYMPSHLKLCFAYCAIFPKCHKMVKDDLIHQWNSLGFIEETDIFSTEQLGERYISQLLGFSFLEYYSRLHNSATGVHHEDFTHLTMHDLVLDLARLVLVDDFIMGVSEWSNSERSCRYALFNDCSKKLESYTDYPAKIRALCFFDSGRIELHEDAFSSAKYLRVLDFTECVIQRLPESIGQLKQLWYLNARVQHHMIPTCITKLFKLIYLSLCGSSALMALPDSIGHMEGLMYLDLSGC</sequence>
<dbReference type="EMBL" id="CM029048">
    <property type="protein sequence ID" value="KAG2577343.1"/>
    <property type="molecule type" value="Genomic_DNA"/>
</dbReference>
<evidence type="ECO:0000256" key="1">
    <source>
        <dbReference type="ARBA" id="ARBA00022821"/>
    </source>
</evidence>
<reference evidence="3" key="1">
    <citation type="submission" date="2020-05" db="EMBL/GenBank/DDBJ databases">
        <title>WGS assembly of Panicum virgatum.</title>
        <authorList>
            <person name="Lovell J.T."/>
            <person name="Jenkins J."/>
            <person name="Shu S."/>
            <person name="Juenger T.E."/>
            <person name="Schmutz J."/>
        </authorList>
    </citation>
    <scope>NUCLEOTIDE SEQUENCE</scope>
    <source>
        <strain evidence="3">AP13</strain>
    </source>
</reference>
<dbReference type="SUPFAM" id="SSF52058">
    <property type="entry name" value="L domain-like"/>
    <property type="match status" value="1"/>
</dbReference>
<accession>A0A8T0QWS2</accession>
<dbReference type="InterPro" id="IPR032675">
    <property type="entry name" value="LRR_dom_sf"/>
</dbReference>
<dbReference type="Pfam" id="PF23559">
    <property type="entry name" value="WHD_DRP"/>
    <property type="match status" value="1"/>
</dbReference>
<dbReference type="Gene3D" id="3.80.10.10">
    <property type="entry name" value="Ribonuclease Inhibitor"/>
    <property type="match status" value="1"/>
</dbReference>